<keyword evidence="5" id="KW-1185">Reference proteome</keyword>
<sequence>MATTYSSRGADPATAVPFLEQFDRVRGELPGAALTWMRDLREQGRARFAELGLPTVRNEAWKYTNLRPLDKLRFVAASEAPASVGIDWLPTVRTDGSAGPRLVFVDGRFRAELSSTAGLPAGVELLSLAAAFASHADLVGEHLGRLAAADDLPLVAFNTAFLADGAVLRVARGVSVEQPVELVFVSAGDEAQPTSFHPRTLIVAEPRSRITVVEQHVGLGAATTLVNHVAEVFVGEGATVRHYKAQREGLSAFHLSHTAATVATDAVYDNFILTTGARLSRNEVTSVLAGTNARTHVSGGYMVRGGQHVDTTTFIDHAQPNGTSREVYKGTIDDTARAVFQGRIVVRPGAQKTDGHQLNRALLLSDTAEIDAKPELEIYADDVKCSHGCTAGELDDQAMFYLRSRGIPQDEARGLLIGAFLAESLEEIAEDPIREAFQAIVANWLEKR</sequence>
<evidence type="ECO:0000313" key="4">
    <source>
        <dbReference type="EMBL" id="AWK89194.1"/>
    </source>
</evidence>
<dbReference type="InterPro" id="IPR000825">
    <property type="entry name" value="SUF_FeS_clus_asmbl_SufBD_core"/>
</dbReference>
<comment type="similarity">
    <text evidence="1">Belongs to the iron-sulfur cluster assembly SufBD family.</text>
</comment>
<evidence type="ECO:0000259" key="2">
    <source>
        <dbReference type="Pfam" id="PF01458"/>
    </source>
</evidence>
<protein>
    <submittedName>
        <fullName evidence="4">Fe-S cluster assembly protein SufD</fullName>
    </submittedName>
</protein>
<dbReference type="PANTHER" id="PTHR43575">
    <property type="entry name" value="PROTEIN ABCI7, CHLOROPLASTIC"/>
    <property type="match status" value="1"/>
</dbReference>
<dbReference type="InterPro" id="IPR011542">
    <property type="entry name" value="SUF_FeS_clus_asmbl_SufD"/>
</dbReference>
<evidence type="ECO:0000313" key="5">
    <source>
        <dbReference type="Proteomes" id="UP000245629"/>
    </source>
</evidence>
<feature type="domain" description="SUF system FeS cluster assembly SufBD N-terminal" evidence="3">
    <location>
        <begin position="18"/>
        <end position="181"/>
    </location>
</feature>
<dbReference type="PANTHER" id="PTHR43575:SF1">
    <property type="entry name" value="PROTEIN ABCI7, CHLOROPLASTIC"/>
    <property type="match status" value="1"/>
</dbReference>
<dbReference type="NCBIfam" id="TIGR01981">
    <property type="entry name" value="sufD"/>
    <property type="match status" value="1"/>
</dbReference>
<dbReference type="SUPFAM" id="SSF101960">
    <property type="entry name" value="Stabilizer of iron transporter SufD"/>
    <property type="match status" value="1"/>
</dbReference>
<gene>
    <name evidence="4" type="primary">sufD</name>
    <name evidence="4" type="ORF">DEW08_24780</name>
</gene>
<dbReference type="KEGG" id="azz:DEW08_24780"/>
<dbReference type="InterPro" id="IPR045595">
    <property type="entry name" value="SufBD_N"/>
</dbReference>
<dbReference type="Pfam" id="PF01458">
    <property type="entry name" value="SUFBD_core"/>
    <property type="match status" value="1"/>
</dbReference>
<dbReference type="AlphaFoldDB" id="A0A2S2CXE4"/>
<dbReference type="Proteomes" id="UP000245629">
    <property type="component" value="Plasmid unnamed1"/>
</dbReference>
<keyword evidence="4" id="KW-0614">Plasmid</keyword>
<reference evidence="5" key="1">
    <citation type="submission" date="2018-05" db="EMBL/GenBank/DDBJ databases">
        <title>Azospirillum thermophila sp. nov., a novel isolated from hot spring.</title>
        <authorList>
            <person name="Zhao Z."/>
        </authorList>
    </citation>
    <scope>NUCLEOTIDE SEQUENCE [LARGE SCALE GENOMIC DNA]</scope>
    <source>
        <strain evidence="5">CFH 70021</strain>
        <plasmid evidence="5">unnamed1</plasmid>
    </source>
</reference>
<name>A0A2S2CXE4_9PROT</name>
<dbReference type="GO" id="GO:0016226">
    <property type="term" value="P:iron-sulfur cluster assembly"/>
    <property type="evidence" value="ECO:0007669"/>
    <property type="project" value="InterPro"/>
</dbReference>
<dbReference type="OrthoDB" id="9768262at2"/>
<proteinExistence type="inferred from homology"/>
<dbReference type="InterPro" id="IPR055346">
    <property type="entry name" value="Fe-S_cluster_assembly_SufBD"/>
</dbReference>
<evidence type="ECO:0000256" key="1">
    <source>
        <dbReference type="ARBA" id="ARBA00043967"/>
    </source>
</evidence>
<organism evidence="4 5">
    <name type="scientific">Azospirillum thermophilum</name>
    <dbReference type="NCBI Taxonomy" id="2202148"/>
    <lineage>
        <taxon>Bacteria</taxon>
        <taxon>Pseudomonadati</taxon>
        <taxon>Pseudomonadota</taxon>
        <taxon>Alphaproteobacteria</taxon>
        <taxon>Rhodospirillales</taxon>
        <taxon>Azospirillaceae</taxon>
        <taxon>Azospirillum</taxon>
    </lineage>
</organism>
<dbReference type="RefSeq" id="WP_109332192.1">
    <property type="nucleotide sequence ID" value="NZ_CP029356.1"/>
</dbReference>
<feature type="domain" description="SUF system FeS cluster assembly SufBD core" evidence="2">
    <location>
        <begin position="192"/>
        <end position="420"/>
    </location>
</feature>
<accession>A0A2S2CXE4</accession>
<dbReference type="InterPro" id="IPR037284">
    <property type="entry name" value="SUF_FeS_clus_asmbl_SufBD_sf"/>
</dbReference>
<dbReference type="EMBL" id="CP029356">
    <property type="protein sequence ID" value="AWK89194.1"/>
    <property type="molecule type" value="Genomic_DNA"/>
</dbReference>
<evidence type="ECO:0000259" key="3">
    <source>
        <dbReference type="Pfam" id="PF19295"/>
    </source>
</evidence>
<dbReference type="Pfam" id="PF19295">
    <property type="entry name" value="SufBD_N"/>
    <property type="match status" value="1"/>
</dbReference>
<geneLocation type="plasmid" evidence="4 5">
    <name>unnamed1</name>
</geneLocation>